<dbReference type="Pfam" id="PF13358">
    <property type="entry name" value="DDE_3"/>
    <property type="match status" value="1"/>
</dbReference>
<dbReference type="InterPro" id="IPR052338">
    <property type="entry name" value="Transposase_5"/>
</dbReference>
<dbReference type="EMBL" id="JAYMGO010000009">
    <property type="protein sequence ID" value="KAL1268300.1"/>
    <property type="molecule type" value="Genomic_DNA"/>
</dbReference>
<dbReference type="Gene3D" id="3.30.420.10">
    <property type="entry name" value="Ribonuclease H-like superfamily/Ribonuclease H"/>
    <property type="match status" value="1"/>
</dbReference>
<keyword evidence="3" id="KW-1185">Reference proteome</keyword>
<dbReference type="PANTHER" id="PTHR23022">
    <property type="entry name" value="TRANSPOSABLE ELEMENT-RELATED"/>
    <property type="match status" value="1"/>
</dbReference>
<dbReference type="Proteomes" id="UP001558613">
    <property type="component" value="Unassembled WGS sequence"/>
</dbReference>
<evidence type="ECO:0000259" key="1">
    <source>
        <dbReference type="Pfam" id="PF13358"/>
    </source>
</evidence>
<dbReference type="InterPro" id="IPR038717">
    <property type="entry name" value="Tc1-like_DDE_dom"/>
</dbReference>
<feature type="domain" description="Tc1-like transposase DDE" evidence="1">
    <location>
        <begin position="43"/>
        <end position="180"/>
    </location>
</feature>
<evidence type="ECO:0000313" key="2">
    <source>
        <dbReference type="EMBL" id="KAL1268300.1"/>
    </source>
</evidence>
<sequence length="220" mass="25396">MIDPVELMPNRNLMVLWDLQLEQIIALALSDVDETKLEPFGHRDVAYVWRKKGEAFNPKNTVPTVKHGGGSIMLWGCFSAFGTGNLIRVEGNMKKEHYKTFLKHNLRQSARNLGLGRHFVFQHDNNPKHTSLLVKKYHQMSKVIVLHWPAQSPDLNPIENLWGTLKSRACARRPTNLEELERFAKEEWAVIPQETCLKLVENNSKRLKAVIKQKGYTIDY</sequence>
<name>A0ABR3MUS8_9TELE</name>
<gene>
    <name evidence="2" type="ORF">QQF64_033663</name>
</gene>
<proteinExistence type="predicted"/>
<dbReference type="PANTHER" id="PTHR23022:SF135">
    <property type="entry name" value="SI:DKEY-77F5.3"/>
    <property type="match status" value="1"/>
</dbReference>
<reference evidence="2 3" key="1">
    <citation type="submission" date="2023-09" db="EMBL/GenBank/DDBJ databases">
        <authorList>
            <person name="Wang M."/>
        </authorList>
    </citation>
    <scope>NUCLEOTIDE SEQUENCE [LARGE SCALE GENOMIC DNA]</scope>
    <source>
        <strain evidence="2">GT-2023</strain>
        <tissue evidence="2">Liver</tissue>
    </source>
</reference>
<organism evidence="2 3">
    <name type="scientific">Cirrhinus molitorella</name>
    <name type="common">mud carp</name>
    <dbReference type="NCBI Taxonomy" id="172907"/>
    <lineage>
        <taxon>Eukaryota</taxon>
        <taxon>Metazoa</taxon>
        <taxon>Chordata</taxon>
        <taxon>Craniata</taxon>
        <taxon>Vertebrata</taxon>
        <taxon>Euteleostomi</taxon>
        <taxon>Actinopterygii</taxon>
        <taxon>Neopterygii</taxon>
        <taxon>Teleostei</taxon>
        <taxon>Ostariophysi</taxon>
        <taxon>Cypriniformes</taxon>
        <taxon>Cyprinidae</taxon>
        <taxon>Labeoninae</taxon>
        <taxon>Labeonini</taxon>
        <taxon>Cirrhinus</taxon>
    </lineage>
</organism>
<comment type="caution">
    <text evidence="2">The sequence shown here is derived from an EMBL/GenBank/DDBJ whole genome shotgun (WGS) entry which is preliminary data.</text>
</comment>
<accession>A0ABR3MUS8</accession>
<protein>
    <recommendedName>
        <fullName evidence="1">Tc1-like transposase DDE domain-containing protein</fullName>
    </recommendedName>
</protein>
<evidence type="ECO:0000313" key="3">
    <source>
        <dbReference type="Proteomes" id="UP001558613"/>
    </source>
</evidence>
<dbReference type="InterPro" id="IPR036397">
    <property type="entry name" value="RNaseH_sf"/>
</dbReference>